<dbReference type="InterPro" id="IPR027417">
    <property type="entry name" value="P-loop_NTPase"/>
</dbReference>
<evidence type="ECO:0000256" key="11">
    <source>
        <dbReference type="ARBA" id="ARBA00023242"/>
    </source>
</evidence>
<gene>
    <name evidence="15" type="ORF">CTRG_04962</name>
</gene>
<dbReference type="KEGG" id="ctp:CTRG_04962"/>
<dbReference type="GO" id="GO:0016887">
    <property type="term" value="F:ATP hydrolysis activity"/>
    <property type="evidence" value="ECO:0007669"/>
    <property type="project" value="InterPro"/>
</dbReference>
<evidence type="ECO:0000256" key="12">
    <source>
        <dbReference type="SAM" id="Coils"/>
    </source>
</evidence>
<dbReference type="STRING" id="294747.C5MFW9"/>
<dbReference type="GeneID" id="8299036"/>
<dbReference type="GO" id="GO:0003684">
    <property type="term" value="F:damaged DNA binding"/>
    <property type="evidence" value="ECO:0007669"/>
    <property type="project" value="TreeGrafter"/>
</dbReference>
<dbReference type="PANTHER" id="PTHR19306">
    <property type="entry name" value="STRUCTURAL MAINTENANCE OF CHROMOSOMES 5,6 SMC5, SMC6"/>
    <property type="match status" value="1"/>
</dbReference>
<sequence>MTQLLQSSSTRKKPRMMTQAPNGRIQNGHDNEIESDASSGSESGSESESEEDSEDEDEDDEDEDDPNSSSAPAQAGVIEKLSLKNFMCHDSFELELGPQLNFIIGRNGSGKSAVLTGISVGLGAKATDTNRGSSIKDLIKDGKSVSRITIVFKNEGPDAYKPNVYGNKIIVERKLQRQGGNSYSLKTSNGKTVSHKKSDLDEMLYKFSITVDNPLAFLSQDKAREFLTSSSDKDKYEFFMDGAFITDILNNYSESANSVQELEGKIQNAAAIALKAKKEYKAIVKIHNRHRTNDALRNRLQVLSAKIHWFNVVSIERVIKRKEKEVAILQQKVQEFQNQLEECDANTTALLPKRESLVEELHQEEAKLTEKSTELDTLRAKRSELKSELDVNKAETQKNIGEIKNLENEIKNTEKSIRIEQRKIDELQGGSRETLNENLENVKKEINETENRRTQLKLQYNELKDRRDPEVIALTREYDDSNSRLKDLDQQKSALQMESSSQYAPWGNKMHELVRAIKSRTDWNSEPIGPAGSYVQVKSEFTEWKPLLSTVLGKSLDAFIVTNESDRYRLDQMLKRYGVRANIFVRRTERLNYEAGKADPSCKSVLDMLHVQSDTVLYTLIDSNSIEKTVISHSTKDAREACKKRNVFQSLVLFRKDSGHRISFQNNTFRQDPVYYATTMAKFGAASKASLIADLQRQIDEENTNFKDLDRKLRGLKMKSEAKKEHLISQMREITETLERLKRARSDLEDQLDKEVDYSRISSWQTRIEENKNQIARLTALNESLIENLKTIDEKRSSTNEKIAECKEGYKSIDAVRAKIKRKLINVEYEIEKIKETKNNILYDRTNMKEQIKAAEAVCKDGHEKLASAITAAEEYCSRDEVTISPQDTSESITRDFQETSHELEKAEQEIGSSLEEVLVQVEKAKQESDKAEEVLAMVTSTARNLSSEMNIRLRFLNTTIRSSIGDAQRTFEKAMQLRGFQGTLKFDFNEKTLKLQVNTGNESGKRTVESLSGGEKSFSQISLLLSIWKVMNSRIRGLDEFDVYMDSVNRSISIKLLLKELKRYPKSQNIFITPQDIAVVGELDDKGVKIHRMTDPRKD</sequence>
<feature type="domain" description="Rad50/SbcC-type AAA" evidence="14">
    <location>
        <begin position="80"/>
        <end position="299"/>
    </location>
</feature>
<dbReference type="HOGENOM" id="CLU_009063_0_0_1"/>
<dbReference type="eggNOG" id="KOG0250">
    <property type="taxonomic scope" value="Eukaryota"/>
</dbReference>
<dbReference type="Proteomes" id="UP000002037">
    <property type="component" value="Unassembled WGS sequence"/>
</dbReference>
<evidence type="ECO:0000313" key="16">
    <source>
        <dbReference type="Proteomes" id="UP000002037"/>
    </source>
</evidence>
<evidence type="ECO:0000256" key="2">
    <source>
        <dbReference type="ARBA" id="ARBA00004286"/>
    </source>
</evidence>
<dbReference type="SUPFAM" id="SSF52540">
    <property type="entry name" value="P-loop containing nucleoside triphosphate hydrolases"/>
    <property type="match status" value="2"/>
</dbReference>
<dbReference type="RefSeq" id="XP_002550664.1">
    <property type="nucleotide sequence ID" value="XM_002550618.1"/>
</dbReference>
<evidence type="ECO:0000256" key="3">
    <source>
        <dbReference type="ARBA" id="ARBA00006793"/>
    </source>
</evidence>
<evidence type="ECO:0000256" key="5">
    <source>
        <dbReference type="ARBA" id="ARBA00022741"/>
    </source>
</evidence>
<dbReference type="InterPro" id="IPR038729">
    <property type="entry name" value="Rad50/SbcC_AAA"/>
</dbReference>
<evidence type="ECO:0000259" key="14">
    <source>
        <dbReference type="Pfam" id="PF13476"/>
    </source>
</evidence>
<dbReference type="AlphaFoldDB" id="C5MFW9"/>
<dbReference type="GO" id="GO:0005524">
    <property type="term" value="F:ATP binding"/>
    <property type="evidence" value="ECO:0007669"/>
    <property type="project" value="UniProtKB-KW"/>
</dbReference>
<dbReference type="VEuPathDB" id="FungiDB:CTRG_04962"/>
<dbReference type="GO" id="GO:0000724">
    <property type="term" value="P:double-strand break repair via homologous recombination"/>
    <property type="evidence" value="ECO:0007669"/>
    <property type="project" value="TreeGrafter"/>
</dbReference>
<keyword evidence="10" id="KW-0234">DNA repair</keyword>
<reference evidence="15" key="2">
    <citation type="submission" date="2009-06" db="EMBL/GenBank/DDBJ databases">
        <authorList>
            <consortium name="The Broad Institute Genome Sequencing Platform"/>
            <person name="Birren B."/>
            <person name="Lander E."/>
            <person name="Galagan J."/>
            <person name="Nusbaum C."/>
            <person name="Devon K."/>
            <person name="Cuomo C."/>
            <person name="Kellis M."/>
            <person name="Rasmussen M.D."/>
            <person name="Grochow J.A."/>
            <person name="Jaffe D."/>
            <person name="Butler J."/>
            <person name="Alvarez P."/>
            <person name="Gnerre S."/>
            <person name="Grabherr M."/>
            <person name="Kleber M."/>
            <person name="Mauceli E."/>
            <person name="Brockman W."/>
            <person name="MacCallum I.A."/>
            <person name="Rounsley S."/>
            <person name="Young S."/>
            <person name="LaButti K."/>
            <person name="Pushparaj V."/>
            <person name="DeCaprio D."/>
            <person name="Crawford M."/>
            <person name="Koehrsen M."/>
            <person name="Engels R."/>
            <person name="Montgomery P."/>
            <person name="Pearson M."/>
            <person name="Howarth C."/>
            <person name="Larson L."/>
            <person name="Luoma S."/>
            <person name="White J."/>
            <person name="Zeng Q."/>
            <person name="Kodira C."/>
            <person name="Yandava C."/>
            <person name="Alvarado L."/>
            <person name="O'Leary S."/>
            <person name="Soll D.R."/>
            <person name="Srikantha T."/>
        </authorList>
    </citation>
    <scope>NUCLEOTIDE SEQUENCE</scope>
    <source>
        <strain evidence="15">MYA-3404</strain>
    </source>
</reference>
<evidence type="ECO:0000256" key="4">
    <source>
        <dbReference type="ARBA" id="ARBA00022454"/>
    </source>
</evidence>
<keyword evidence="7" id="KW-0067">ATP-binding</keyword>
<feature type="coiled-coil region" evidence="12">
    <location>
        <begin position="312"/>
        <end position="498"/>
    </location>
</feature>
<evidence type="ECO:0000256" key="10">
    <source>
        <dbReference type="ARBA" id="ARBA00023204"/>
    </source>
</evidence>
<keyword evidence="4" id="KW-0158">Chromosome</keyword>
<dbReference type="Pfam" id="PF13476">
    <property type="entry name" value="AAA_23"/>
    <property type="match status" value="1"/>
</dbReference>
<dbReference type="PANTHER" id="PTHR19306:SF6">
    <property type="entry name" value="STRUCTURAL MAINTENANCE OF CHROMOSOMES PROTEIN 6"/>
    <property type="match status" value="1"/>
</dbReference>
<accession>C5MFW9</accession>
<name>C5MFW9_CANTT</name>
<keyword evidence="8 12" id="KW-0175">Coiled coil</keyword>
<proteinExistence type="inferred from homology"/>
<keyword evidence="9" id="KW-0233">DNA recombination</keyword>
<feature type="coiled-coil region" evidence="12">
    <location>
        <begin position="692"/>
        <end position="837"/>
    </location>
</feature>
<dbReference type="Gene3D" id="3.40.50.300">
    <property type="entry name" value="P-loop containing nucleotide triphosphate hydrolases"/>
    <property type="match status" value="2"/>
</dbReference>
<keyword evidence="11" id="KW-0539">Nucleus</keyword>
<comment type="subcellular location">
    <subcellularLocation>
        <location evidence="2">Chromosome</location>
    </subcellularLocation>
    <subcellularLocation>
        <location evidence="1">Nucleus</location>
    </subcellularLocation>
</comment>
<organism evidence="15 16">
    <name type="scientific">Candida tropicalis (strain ATCC MYA-3404 / T1)</name>
    <name type="common">Yeast</name>
    <dbReference type="NCBI Taxonomy" id="294747"/>
    <lineage>
        <taxon>Eukaryota</taxon>
        <taxon>Fungi</taxon>
        <taxon>Dikarya</taxon>
        <taxon>Ascomycota</taxon>
        <taxon>Saccharomycotina</taxon>
        <taxon>Pichiomycetes</taxon>
        <taxon>Debaryomycetaceae</taxon>
        <taxon>Candida/Lodderomyces clade</taxon>
        <taxon>Candida</taxon>
    </lineage>
</organism>
<feature type="coiled-coil region" evidence="12">
    <location>
        <begin position="890"/>
        <end position="942"/>
    </location>
</feature>
<feature type="compositionally biased region" description="Acidic residues" evidence="13">
    <location>
        <begin position="45"/>
        <end position="66"/>
    </location>
</feature>
<comment type="similarity">
    <text evidence="3">Belongs to the SMC family. SMC6 subfamily.</text>
</comment>
<evidence type="ECO:0000256" key="13">
    <source>
        <dbReference type="SAM" id="MobiDB-lite"/>
    </source>
</evidence>
<feature type="region of interest" description="Disordered" evidence="13">
    <location>
        <begin position="1"/>
        <end position="74"/>
    </location>
</feature>
<evidence type="ECO:0000313" key="15">
    <source>
        <dbReference type="EMBL" id="EER31232.1"/>
    </source>
</evidence>
<dbReference type="OrthoDB" id="10265785at2759"/>
<evidence type="ECO:0000256" key="8">
    <source>
        <dbReference type="ARBA" id="ARBA00023054"/>
    </source>
</evidence>
<evidence type="ECO:0000256" key="7">
    <source>
        <dbReference type="ARBA" id="ARBA00022840"/>
    </source>
</evidence>
<evidence type="ECO:0000256" key="6">
    <source>
        <dbReference type="ARBA" id="ARBA00022763"/>
    </source>
</evidence>
<evidence type="ECO:0000256" key="9">
    <source>
        <dbReference type="ARBA" id="ARBA00023172"/>
    </source>
</evidence>
<reference evidence="15" key="1">
    <citation type="journal article" date="2009" name="Nature">
        <title>Evolution of pathogenicity and sexual reproduction in eight Candida genomes.</title>
        <authorList>
            <person name="Butler G."/>
            <person name="Rasmussen M.D."/>
            <person name="Lin M.F."/>
            <person name="Santos M.A."/>
            <person name="Sakthikumar S."/>
            <person name="Munro C.A."/>
            <person name="Rheinbay E."/>
            <person name="Grabherr M."/>
            <person name="Forche A."/>
            <person name="Reedy J.L."/>
            <person name="Agrafioti I."/>
            <person name="Arnaud M.B."/>
            <person name="Bates S."/>
            <person name="Brown A.J."/>
            <person name="Brunke S."/>
            <person name="Costanzo M.C."/>
            <person name="Fitzpatrick D.A."/>
            <person name="de Groot P.W."/>
            <person name="Harris D."/>
            <person name="Hoyer L.L."/>
            <person name="Hube B."/>
            <person name="Klis F.M."/>
            <person name="Kodira C."/>
            <person name="Lennard N."/>
            <person name="Logue M.E."/>
            <person name="Martin R."/>
            <person name="Neiman A.M."/>
            <person name="Nikolaou E."/>
            <person name="Quail M.A."/>
            <person name="Quinn J."/>
            <person name="Santos M.C."/>
            <person name="Schmitzberger F.F."/>
            <person name="Sherlock G."/>
            <person name="Shah P."/>
            <person name="Silverstein K.A."/>
            <person name="Skrzypek M.S."/>
            <person name="Soll D."/>
            <person name="Staggs R."/>
            <person name="Stansfield I."/>
            <person name="Stumpf M.P."/>
            <person name="Sudbery P.E."/>
            <person name="Srikantha T."/>
            <person name="Zeng Q."/>
            <person name="Berman J."/>
            <person name="Berriman M."/>
            <person name="Heitman J."/>
            <person name="Gow N.A."/>
            <person name="Lorenz M.C."/>
            <person name="Birren B.W."/>
            <person name="Kellis M."/>
            <person name="Cuomo C.A."/>
        </authorList>
    </citation>
    <scope>NUCLEOTIDE SEQUENCE [LARGE SCALE GENOMIC DNA]</scope>
    <source>
        <strain evidence="15">MYA-3404</strain>
    </source>
</reference>
<dbReference type="EMBL" id="GG692401">
    <property type="protein sequence ID" value="EER31232.1"/>
    <property type="molecule type" value="Genomic_DNA"/>
</dbReference>
<keyword evidence="16" id="KW-1185">Reference proteome</keyword>
<dbReference type="GO" id="GO:0005634">
    <property type="term" value="C:nucleus"/>
    <property type="evidence" value="ECO:0007669"/>
    <property type="project" value="UniProtKB-SubCell"/>
</dbReference>
<dbReference type="GO" id="GO:0003697">
    <property type="term" value="F:single-stranded DNA binding"/>
    <property type="evidence" value="ECO:0007669"/>
    <property type="project" value="TreeGrafter"/>
</dbReference>
<protein>
    <recommendedName>
        <fullName evidence="14">Rad50/SbcC-type AAA domain-containing protein</fullName>
    </recommendedName>
</protein>
<keyword evidence="5" id="KW-0547">Nucleotide-binding</keyword>
<dbReference type="GO" id="GO:0035861">
    <property type="term" value="C:site of double-strand break"/>
    <property type="evidence" value="ECO:0007669"/>
    <property type="project" value="TreeGrafter"/>
</dbReference>
<dbReference type="GO" id="GO:0030915">
    <property type="term" value="C:Smc5-Smc6 complex"/>
    <property type="evidence" value="ECO:0007669"/>
    <property type="project" value="TreeGrafter"/>
</dbReference>
<evidence type="ECO:0000256" key="1">
    <source>
        <dbReference type="ARBA" id="ARBA00004123"/>
    </source>
</evidence>
<keyword evidence="6" id="KW-0227">DNA damage</keyword>